<sequence>MKVIIAALEERKKSPTFVMNTNAYDKAETLVSLRGIIDVYLPDLKYMEKDLAVSYSDTPDYPEIATIAIKEMYRQCGADVELDCNGLIRSGLIIRHLVLPGHVENSKRCLQFIARELSPTVYVSLMSQYHPTPLVASHSNLGRTLYQSEYEAVLSEMKRLGFKRGFTQALESPGNYLPNFVRPHPFENP</sequence>
<accession>X1LQI1</accession>
<proteinExistence type="predicted"/>
<organism evidence="1">
    <name type="scientific">marine sediment metagenome</name>
    <dbReference type="NCBI Taxonomy" id="412755"/>
    <lineage>
        <taxon>unclassified sequences</taxon>
        <taxon>metagenomes</taxon>
        <taxon>ecological metagenomes</taxon>
    </lineage>
</organism>
<evidence type="ECO:0008006" key="2">
    <source>
        <dbReference type="Google" id="ProtNLM"/>
    </source>
</evidence>
<name>X1LQI1_9ZZZZ</name>
<reference evidence="1" key="1">
    <citation type="journal article" date="2014" name="Front. Microbiol.">
        <title>High frequency of phylogenetically diverse reductive dehalogenase-homologous genes in deep subseafloor sedimentary metagenomes.</title>
        <authorList>
            <person name="Kawai M."/>
            <person name="Futagami T."/>
            <person name="Toyoda A."/>
            <person name="Takaki Y."/>
            <person name="Nishi S."/>
            <person name="Hori S."/>
            <person name="Arai W."/>
            <person name="Tsubouchi T."/>
            <person name="Morono Y."/>
            <person name="Uchiyama I."/>
            <person name="Ito T."/>
            <person name="Fujiyama A."/>
            <person name="Inagaki F."/>
            <person name="Takami H."/>
        </authorList>
    </citation>
    <scope>NUCLEOTIDE SEQUENCE</scope>
    <source>
        <strain evidence="1">Expedition CK06-06</strain>
    </source>
</reference>
<gene>
    <name evidence="1" type="ORF">S06H3_12477</name>
</gene>
<dbReference type="EMBL" id="BARV01006104">
    <property type="protein sequence ID" value="GAI08071.1"/>
    <property type="molecule type" value="Genomic_DNA"/>
</dbReference>
<dbReference type="AlphaFoldDB" id="X1LQI1"/>
<dbReference type="PANTHER" id="PTHR43075:SF1">
    <property type="entry name" value="FORMATE LYASE ACTIVATING ENZYME, PUTATIVE (AFU_ORTHOLOGUE AFUA_2G15630)-RELATED"/>
    <property type="match status" value="1"/>
</dbReference>
<protein>
    <recommendedName>
        <fullName evidence="2">Radical SAM core domain-containing protein</fullName>
    </recommendedName>
</protein>
<evidence type="ECO:0000313" key="1">
    <source>
        <dbReference type="EMBL" id="GAI08071.1"/>
    </source>
</evidence>
<comment type="caution">
    <text evidence="1">The sequence shown here is derived from an EMBL/GenBank/DDBJ whole genome shotgun (WGS) entry which is preliminary data.</text>
</comment>
<dbReference type="InterPro" id="IPR040085">
    <property type="entry name" value="MJ0674-like"/>
</dbReference>
<dbReference type="PANTHER" id="PTHR43075">
    <property type="entry name" value="FORMATE LYASE ACTIVATING ENZYME, PUTATIVE (AFU_ORTHOLOGUE AFUA_2G15630)-RELATED"/>
    <property type="match status" value="1"/>
</dbReference>